<dbReference type="GO" id="GO:0006406">
    <property type="term" value="P:mRNA export from nucleus"/>
    <property type="evidence" value="ECO:0007669"/>
    <property type="project" value="TreeGrafter"/>
</dbReference>
<evidence type="ECO:0000256" key="6">
    <source>
        <dbReference type="ARBA" id="ARBA00022448"/>
    </source>
</evidence>
<feature type="domain" description="PCI" evidence="26">
    <location>
        <begin position="1022"/>
        <end position="1206"/>
    </location>
</feature>
<dbReference type="PANTHER" id="PTHR12436">
    <property type="entry name" value="80 KDA MCM3-ASSOCIATED PROTEIN"/>
    <property type="match status" value="1"/>
</dbReference>
<comment type="catalytic activity">
    <reaction evidence="22">
        <text>L-lysyl-[histone] + acetyl-CoA = N(6)-acetyl-L-lysyl-[histone] + CoA + H(+)</text>
        <dbReference type="Rhea" id="RHEA:21992"/>
        <dbReference type="Rhea" id="RHEA-COMP:9845"/>
        <dbReference type="Rhea" id="RHEA-COMP:11338"/>
        <dbReference type="ChEBI" id="CHEBI:15378"/>
        <dbReference type="ChEBI" id="CHEBI:29969"/>
        <dbReference type="ChEBI" id="CHEBI:57287"/>
        <dbReference type="ChEBI" id="CHEBI:57288"/>
        <dbReference type="ChEBI" id="CHEBI:61930"/>
        <dbReference type="EC" id="2.3.1.48"/>
    </reaction>
    <physiologicalReaction direction="left-to-right" evidence="22">
        <dbReference type="Rhea" id="RHEA:21993"/>
    </physiologicalReaction>
</comment>
<dbReference type="GO" id="GO:0005737">
    <property type="term" value="C:cytoplasm"/>
    <property type="evidence" value="ECO:0007669"/>
    <property type="project" value="UniProtKB-SubCell"/>
</dbReference>
<feature type="compositionally biased region" description="Polar residues" evidence="25">
    <location>
        <begin position="475"/>
        <end position="502"/>
    </location>
</feature>
<evidence type="ECO:0000256" key="18">
    <source>
        <dbReference type="ARBA" id="ARBA00023132"/>
    </source>
</evidence>
<evidence type="ECO:0000256" key="13">
    <source>
        <dbReference type="ARBA" id="ARBA00022859"/>
    </source>
</evidence>
<keyword evidence="13" id="KW-0391">Immunity</keyword>
<feature type="compositionally biased region" description="Basic and acidic residues" evidence="25">
    <location>
        <begin position="638"/>
        <end position="659"/>
    </location>
</feature>
<feature type="compositionally biased region" description="Basic and acidic residues" evidence="25">
    <location>
        <begin position="553"/>
        <end position="565"/>
    </location>
</feature>
<keyword evidence="10" id="KW-0597">Phosphoprotein</keyword>
<evidence type="ECO:0000256" key="20">
    <source>
        <dbReference type="ARBA" id="ARBA00023315"/>
    </source>
</evidence>
<reference evidence="27" key="1">
    <citation type="submission" date="2025-08" db="UniProtKB">
        <authorList>
            <consortium name="Ensembl"/>
        </authorList>
    </citation>
    <scope>IDENTIFICATION</scope>
</reference>
<dbReference type="Gene3D" id="3.30.70.330">
    <property type="match status" value="1"/>
</dbReference>
<keyword evidence="20" id="KW-0012">Acyltransferase</keyword>
<dbReference type="InterPro" id="IPR031907">
    <property type="entry name" value="MCM3AP_GANP"/>
</dbReference>
<evidence type="ECO:0000256" key="17">
    <source>
        <dbReference type="ARBA" id="ARBA00023054"/>
    </source>
</evidence>
<keyword evidence="7" id="KW-0158">Chromosome</keyword>
<dbReference type="Gene3D" id="6.10.250.1340">
    <property type="match status" value="1"/>
</dbReference>
<evidence type="ECO:0000256" key="10">
    <source>
        <dbReference type="ARBA" id="ARBA00022553"/>
    </source>
</evidence>
<dbReference type="GO" id="GO:0005643">
    <property type="term" value="C:nuclear pore"/>
    <property type="evidence" value="ECO:0007669"/>
    <property type="project" value="UniProtKB-SubCell"/>
</dbReference>
<evidence type="ECO:0000256" key="15">
    <source>
        <dbReference type="ARBA" id="ARBA00022990"/>
    </source>
</evidence>
<evidence type="ECO:0000259" key="26">
    <source>
        <dbReference type="PROSITE" id="PS50250"/>
    </source>
</evidence>
<evidence type="ECO:0000256" key="9">
    <source>
        <dbReference type="ARBA" id="ARBA00022490"/>
    </source>
</evidence>
<dbReference type="InterPro" id="IPR045107">
    <property type="entry name" value="SAC3/GANP/THP3"/>
</dbReference>
<feature type="compositionally biased region" description="Low complexity" evidence="25">
    <location>
        <begin position="422"/>
        <end position="453"/>
    </location>
</feature>
<evidence type="ECO:0000256" key="16">
    <source>
        <dbReference type="ARBA" id="ARBA00023010"/>
    </source>
</evidence>
<feature type="compositionally biased region" description="Low complexity" evidence="25">
    <location>
        <begin position="381"/>
        <end position="392"/>
    </location>
</feature>
<feature type="region of interest" description="Disordered" evidence="25">
    <location>
        <begin position="683"/>
        <end position="714"/>
    </location>
</feature>
<keyword evidence="17" id="KW-0175">Coiled coil</keyword>
<keyword evidence="18" id="KW-0906">Nuclear pore complex</keyword>
<keyword evidence="15" id="KW-0007">Acetylation</keyword>
<organism evidence="27 28">
    <name type="scientific">Oreochromis niloticus</name>
    <name type="common">Nile tilapia</name>
    <name type="synonym">Tilapia nilotica</name>
    <dbReference type="NCBI Taxonomy" id="8128"/>
    <lineage>
        <taxon>Eukaryota</taxon>
        <taxon>Metazoa</taxon>
        <taxon>Chordata</taxon>
        <taxon>Craniata</taxon>
        <taxon>Vertebrata</taxon>
        <taxon>Euteleostomi</taxon>
        <taxon>Actinopterygii</taxon>
        <taxon>Neopterygii</taxon>
        <taxon>Teleostei</taxon>
        <taxon>Neoteleostei</taxon>
        <taxon>Acanthomorphata</taxon>
        <taxon>Ovalentaria</taxon>
        <taxon>Cichlomorphae</taxon>
        <taxon>Cichliformes</taxon>
        <taxon>Cichlidae</taxon>
        <taxon>African cichlids</taxon>
        <taxon>Pseudocrenilabrinae</taxon>
        <taxon>Oreochromini</taxon>
        <taxon>Oreochromis</taxon>
    </lineage>
</organism>
<evidence type="ECO:0000256" key="3">
    <source>
        <dbReference type="ARBA" id="ARBA00004567"/>
    </source>
</evidence>
<comment type="function">
    <text evidence="23">As a component of the TREX-2 complex, involved in the export of mRNAs to the cytoplasm through the nuclear pores. Through the acetylation of histones, affects the assembly of nucleosomes at immunoglobulin variable region genes and promotes the recruitment and positioning of transcription complex to favor DNA cytosine deaminase AICDA/AID targeting, hence promoting somatic hypermutations.</text>
</comment>
<feature type="region of interest" description="Disordered" evidence="25">
    <location>
        <begin position="809"/>
        <end position="838"/>
    </location>
</feature>
<dbReference type="Pfam" id="PF03399">
    <property type="entry name" value="SAC3_GANP"/>
    <property type="match status" value="1"/>
</dbReference>
<keyword evidence="19" id="KW-0539">Nucleus</keyword>
<feature type="compositionally biased region" description="Polar residues" evidence="25">
    <location>
        <begin position="66"/>
        <end position="134"/>
    </location>
</feature>
<evidence type="ECO:0000256" key="21">
    <source>
        <dbReference type="ARBA" id="ARBA00038443"/>
    </source>
</evidence>
<evidence type="ECO:0000256" key="4">
    <source>
        <dbReference type="ARBA" id="ARBA00004642"/>
    </source>
</evidence>
<evidence type="ECO:0000256" key="1">
    <source>
        <dbReference type="ARBA" id="ARBA00004286"/>
    </source>
</evidence>
<sequence>MNPPNPFGSVQVGAFQTSSSSVKPSQLSSFGQQSSSTQAPQSVGFFGQPPPHGSNIFGQSPAFGQPSAQASAFGQPSAQASAFGQPSAQASAFGQPSTQASAFGQPSAQASAFGQPSAQASAFGQPPAQASSFGQPPAQVSAFGQPPAQVSAFGQPSAQASSFGQPSAQASAFGQPSAQASAFGQPSAQASAFGQPSAQASAFGQPSAQASAFGQPSSQASAFGQPSSQASAFGQPSAQASAFGQPSAQASAFGQPSAQASAFGQPSAQASAFGQPSAQASAFGQPSAQASAFGQPSAQASLFGKPPSGVSSTGFGGGTTPAFGQTGGPGQSSMFGQTPAFGQASGFGKQPPAIGQQPSGFGSPLRPAVSQPQPLGFGQPSSSSTSATTNTSLRGPGQNRSFAPSEFSFRPANEALFKPIFSASPEPTNPTTTSLSNSAFGGSQTTSSTTTTSDFPLLPKSESLDFSFSEPASAPSISSQSNPLSTDSSSGPATTLQFTFSQPATLTSSSTKAATTEPTTPSSFSFTPKTLQPQAAQLFAGTTFGQSSAFSETKTKEEASTDVKVHTSQGDISIFARLGKGTKRKDDPSISSTGLEKSAVPEEDVPPEADSLRHPPKRPLMRSRGPPRGLFSRALSSLRKDGAKPVRREAANKQEREEVQTQSGDFFVTPPAAQTLTIDVQDKAEEPESKVATTTPNRRGSRTESMDSLSGMSPTDCTSLMCKNVPSALNRRDTIEKHFARFGKVHKIICRPAKNLTIVYFNDHVSAAKAKKKGKILQGKELLLLWQRKKQSKCKRFFKSYSPVKKPSPVKALQFDTEPQKESSTSQSQSSERPVPSSLLPLIGQVAETAEDKYRLLEQRDKILRQGRPKRTDLHLSKVFVGTCPDMCPEKERYMRETRNQLSAFEVIPSTETVDHKAAIKEYSRSSADQEEPLPHELRPLPVLSMTMDYLVTQIMDLGHDNYRDWYDFVWNRTRGIRKDIIQQHLCCPQTVSLIEKCTRFHVHCAHHLCEEHMSTFDPKINNENMTKCLQSLKEMYQDLATRHIFCPREPEFRQYSVLLKLNDGDILREVQQFRDEVRNSAEVKFAVQAFAAVNSNNFVRFFKLVKGASYLASCLLHRYFNQVRAKALKTLNMAHTVGPRSTLFPVNDVVRMLMFRTAAEATDFIQQYGLNVNDGMVELSRIAYQEPELPLSQKKSEVILAKRTVLIGEVVNGGPLPNPPQHTPVCSFDSQNKYRGEGGLIEATMNVFLPSLKIWNLTFFLSSLCTSLCDKNSLKHLFCRSLQDIMAELDGVVEEVVDAAVREMAEAGASYASAALKESSVQVEMMVSEVLRQMLQEVSAAEIKLEHERVAEEKRKLEEARLRMRTSGHTEQKEEFPDVGALRVADINLKKLFFREALNEKAEQVAKCTEQVCVSLVEETLNADIAVLVENLLEAELQRIHKYIKRWRDVVAVRRQLKRQMRGFPAAPCCVDPRFKLKALAPSAPAQPSIADLARGLVNLGNAGMLALSSTRLYNMKRGAIHQMRVHYYFQQLLDETVWAPLDLPALVTENIPNAPERIFWKAVVLLPSNHESVARFFMNISLIVSYGLSKMEESCELQGTSALIMLLPALPSVEPGQDEQDVPLLSALLQLKQLQQASAWHCPLPLVILVPGPDGGAADTQKLVEALKLHTLVKDGLISEYTFFFIPETTNDLQGSKQAMRWLAVRALPPFPLSCKTLVELIESTLSHEFSPRVYSHRLERAAAHLPSQDPAPVVQLYNAVLTHVADKVASQEFCGLSWPPGEFCLPDMRDFVPHLAWNSSQHLAWLREIIRSLQLPEWEQLSATDSWSELCSSIFRYAAKIPVSCRSQPLLMSRLENLLERVKLKSRRTRTPGYAGEDDACVDFSLIPWDDVLVICIDHKLKDWQIPKPPVCQDAVTEDGEILVYFPKYSLKGFQPPKEWTAAMRQTHREKQLSLPLRHAHLSFNLTVPECATLLCSA</sequence>
<dbReference type="GO" id="GO:0005694">
    <property type="term" value="C:chromosome"/>
    <property type="evidence" value="ECO:0007669"/>
    <property type="project" value="UniProtKB-SubCell"/>
</dbReference>
<dbReference type="Ensembl" id="ENSONIT00000033738.1">
    <property type="protein sequence ID" value="ENSONIP00000076093.1"/>
    <property type="gene ID" value="ENSONIG00000016836.2"/>
</dbReference>
<keyword evidence="28" id="KW-1185">Reference proteome</keyword>
<dbReference type="GO" id="GO:0015031">
    <property type="term" value="P:protein transport"/>
    <property type="evidence" value="ECO:0007669"/>
    <property type="project" value="UniProtKB-KW"/>
</dbReference>
<protein>
    <recommendedName>
        <fullName evidence="24">Germinal-center associated nuclear protein</fullName>
        <ecNumber evidence="5">2.3.1.48</ecNumber>
    </recommendedName>
</protein>
<evidence type="ECO:0000256" key="23">
    <source>
        <dbReference type="ARBA" id="ARBA00055631"/>
    </source>
</evidence>
<feature type="compositionally biased region" description="Polar residues" evidence="25">
    <location>
        <begin position="152"/>
        <end position="300"/>
    </location>
</feature>
<evidence type="ECO:0000256" key="5">
    <source>
        <dbReference type="ARBA" id="ARBA00013184"/>
    </source>
</evidence>
<keyword evidence="12" id="KW-0509">mRNA transport</keyword>
<keyword evidence="6" id="KW-0813">Transport</keyword>
<comment type="similarity">
    <text evidence="21">Belongs to the SAC3 family.</text>
</comment>
<feature type="compositionally biased region" description="Gly residues" evidence="25">
    <location>
        <begin position="314"/>
        <end position="330"/>
    </location>
</feature>
<keyword evidence="16" id="KW-0811">Translocation</keyword>
<evidence type="ECO:0000256" key="11">
    <source>
        <dbReference type="ARBA" id="ARBA00022679"/>
    </source>
</evidence>
<dbReference type="GO" id="GO:0061733">
    <property type="term" value="F:protein-lysine-acetyltransferase activity"/>
    <property type="evidence" value="ECO:0007669"/>
    <property type="project" value="UniProtKB-EC"/>
</dbReference>
<gene>
    <name evidence="27" type="primary">mcm3ap</name>
</gene>
<evidence type="ECO:0000256" key="24">
    <source>
        <dbReference type="ARBA" id="ARBA00069544"/>
    </source>
</evidence>
<comment type="subcellular location">
    <subcellularLocation>
        <location evidence="1">Chromosome</location>
    </subcellularLocation>
    <subcellularLocation>
        <location evidence="2">Cytoplasm</location>
    </subcellularLocation>
    <subcellularLocation>
        <location evidence="3">Nucleus</location>
        <location evidence="3">Nuclear pore complex</location>
    </subcellularLocation>
    <subcellularLocation>
        <location evidence="4">Nucleus</location>
        <location evidence="4">Nucleoplasm</location>
    </subcellularLocation>
</comment>
<evidence type="ECO:0000256" key="8">
    <source>
        <dbReference type="ARBA" id="ARBA00022481"/>
    </source>
</evidence>
<dbReference type="GO" id="GO:0002376">
    <property type="term" value="P:immune system process"/>
    <property type="evidence" value="ECO:0007669"/>
    <property type="project" value="UniProtKB-KW"/>
</dbReference>
<evidence type="ECO:0000256" key="14">
    <source>
        <dbReference type="ARBA" id="ARBA00022927"/>
    </source>
</evidence>
<dbReference type="EC" id="2.3.1.48" evidence="5"/>
<keyword evidence="11" id="KW-0808">Transferase</keyword>
<name>A0A669EWX6_ORENI</name>
<reference evidence="27" key="2">
    <citation type="submission" date="2025-09" db="UniProtKB">
        <authorList>
            <consortium name="Ensembl"/>
        </authorList>
    </citation>
    <scope>IDENTIFICATION</scope>
</reference>
<evidence type="ECO:0000256" key="7">
    <source>
        <dbReference type="ARBA" id="ARBA00022454"/>
    </source>
</evidence>
<dbReference type="InterPro" id="IPR005062">
    <property type="entry name" value="SAC3/GANP/THP3_conserved"/>
</dbReference>
<feature type="region of interest" description="Disordered" evidence="25">
    <location>
        <begin position="546"/>
        <end position="662"/>
    </location>
</feature>
<dbReference type="Proteomes" id="UP000005207">
    <property type="component" value="Unplaced"/>
</dbReference>
<evidence type="ECO:0000256" key="22">
    <source>
        <dbReference type="ARBA" id="ARBA00048940"/>
    </source>
</evidence>
<dbReference type="Gene3D" id="1.25.40.990">
    <property type="match status" value="1"/>
</dbReference>
<evidence type="ECO:0000313" key="28">
    <source>
        <dbReference type="Proteomes" id="UP000005207"/>
    </source>
</evidence>
<evidence type="ECO:0000256" key="2">
    <source>
        <dbReference type="ARBA" id="ARBA00004496"/>
    </source>
</evidence>
<dbReference type="PROSITE" id="PS50250">
    <property type="entry name" value="PCI"/>
    <property type="match status" value="1"/>
</dbReference>
<proteinExistence type="inferred from homology"/>
<feature type="compositionally biased region" description="Low complexity" evidence="25">
    <location>
        <begin position="503"/>
        <end position="531"/>
    </location>
</feature>
<dbReference type="PANTHER" id="PTHR12436:SF3">
    <property type="entry name" value="GERMINAL-CENTER ASSOCIATED NUCLEAR PROTEIN"/>
    <property type="match status" value="1"/>
</dbReference>
<evidence type="ECO:0000256" key="19">
    <source>
        <dbReference type="ARBA" id="ARBA00023242"/>
    </source>
</evidence>
<evidence type="ECO:0000256" key="12">
    <source>
        <dbReference type="ARBA" id="ARBA00022816"/>
    </source>
</evidence>
<dbReference type="InterPro" id="IPR012677">
    <property type="entry name" value="Nucleotide-bd_a/b_plait_sf"/>
</dbReference>
<keyword evidence="9" id="KW-0963">Cytoplasm</keyword>
<dbReference type="GeneTree" id="ENSGT00940000156322"/>
<dbReference type="GO" id="GO:0003676">
    <property type="term" value="F:nucleic acid binding"/>
    <property type="evidence" value="ECO:0007669"/>
    <property type="project" value="InterPro"/>
</dbReference>
<accession>A0A669EWX6</accession>
<feature type="region of interest" description="Disordered" evidence="25">
    <location>
        <begin position="18"/>
        <end position="531"/>
    </location>
</feature>
<dbReference type="FunFam" id="1.25.40.990:FF:000003">
    <property type="entry name" value="germinal-center associated nuclear protein isoform X2"/>
    <property type="match status" value="1"/>
</dbReference>
<evidence type="ECO:0000313" key="27">
    <source>
        <dbReference type="Ensembl" id="ENSONIP00000076093.1"/>
    </source>
</evidence>
<dbReference type="GO" id="GO:0005654">
    <property type="term" value="C:nucleoplasm"/>
    <property type="evidence" value="ECO:0007669"/>
    <property type="project" value="UniProtKB-SubCell"/>
</dbReference>
<dbReference type="GO" id="GO:0070390">
    <property type="term" value="C:transcription export complex 2"/>
    <property type="evidence" value="ECO:0007669"/>
    <property type="project" value="TreeGrafter"/>
</dbReference>
<dbReference type="InterPro" id="IPR035979">
    <property type="entry name" value="RBD_domain_sf"/>
</dbReference>
<dbReference type="InterPro" id="IPR000717">
    <property type="entry name" value="PCI_dom"/>
</dbReference>
<dbReference type="SUPFAM" id="SSF54928">
    <property type="entry name" value="RNA-binding domain, RBD"/>
    <property type="match status" value="1"/>
</dbReference>
<dbReference type="Pfam" id="PF16769">
    <property type="entry name" value="MCM3AP_GANP"/>
    <property type="match status" value="2"/>
</dbReference>
<feature type="compositionally biased region" description="Low complexity" evidence="25">
    <location>
        <begin position="18"/>
        <end position="38"/>
    </location>
</feature>
<evidence type="ECO:0000256" key="25">
    <source>
        <dbReference type="SAM" id="MobiDB-lite"/>
    </source>
</evidence>
<keyword evidence="8" id="KW-0488">Methylation</keyword>
<keyword evidence="14" id="KW-0653">Protein transport</keyword>